<dbReference type="AlphaFoldDB" id="A0A370TCJ1"/>
<dbReference type="PANTHER" id="PTHR42749">
    <property type="entry name" value="CELL SHAPE-DETERMINING PROTEIN MREB"/>
    <property type="match status" value="1"/>
</dbReference>
<keyword evidence="2" id="KW-1185">Reference proteome</keyword>
<reference evidence="1 2" key="1">
    <citation type="journal article" date="2018" name="IMA Fungus">
        <title>IMA Genome-F 9: Draft genome sequence of Annulohypoxylon stygium, Aspergillus mulundensis, Berkeleyomyces basicola (syn. Thielaviopsis basicola), Ceratocystis smalleyi, two Cercospora beticola strains, Coleophoma cylindrospora, Fusarium fracticaudum, Phialophora cf. hyalina, and Morchella septimelata.</title>
        <authorList>
            <person name="Wingfield B.D."/>
            <person name="Bills G.F."/>
            <person name="Dong Y."/>
            <person name="Huang W."/>
            <person name="Nel W.J."/>
            <person name="Swalarsk-Parry B.S."/>
            <person name="Vaghefi N."/>
            <person name="Wilken P.M."/>
            <person name="An Z."/>
            <person name="de Beer Z.W."/>
            <person name="De Vos L."/>
            <person name="Chen L."/>
            <person name="Duong T.A."/>
            <person name="Gao Y."/>
            <person name="Hammerbacher A."/>
            <person name="Kikkert J.R."/>
            <person name="Li Y."/>
            <person name="Li H."/>
            <person name="Li K."/>
            <person name="Li Q."/>
            <person name="Liu X."/>
            <person name="Ma X."/>
            <person name="Naidoo K."/>
            <person name="Pethybridge S.J."/>
            <person name="Sun J."/>
            <person name="Steenkamp E.T."/>
            <person name="van der Nest M.A."/>
            <person name="van Wyk S."/>
            <person name="Wingfield M.J."/>
            <person name="Xiong C."/>
            <person name="Yue Q."/>
            <person name="Zhang X."/>
        </authorList>
    </citation>
    <scope>NUCLEOTIDE SEQUENCE [LARGE SCALE GENOMIC DNA]</scope>
    <source>
        <strain evidence="1 2">BP 5553</strain>
    </source>
</reference>
<dbReference type="CDD" id="cd10170">
    <property type="entry name" value="ASKHA_NBD_HSP70"/>
    <property type="match status" value="1"/>
</dbReference>
<comment type="caution">
    <text evidence="1">The sequence shown here is derived from an EMBL/GenBank/DDBJ whole genome shotgun (WGS) entry which is preliminary data.</text>
</comment>
<sequence length="525" mass="57926">MTSSQREVVICIDMGMTGTDGETANWTYRGLAQENTKSRPKWHMAPKTMMGLLSRGAANATGTLSPSTVPGGPGSQLELHRWVRHYLGAFCAEVVAVIDRDAAPKWRDADVIWNFTVPGSWSALPVVADFKRLAGEAVSPCFPNGKGFRICCDVKEATASAQSLLVEGSVSKKKEYEVGNVVISCDIGGATTDIAISTVSSAGTLTTWPQLETESAGMVSIEKEFWLHASHFFRSVGASNPDQLALEIARGKNFQRARAEFMKGRAEERVSITLPDSCNVEKWSPLEATSPRMSTINGGKLSIHRDVFESFFRQFAEHIEAALDEAVTTARTAKKEPAVIGFCGGGCRTEYAIKRFQSRYDPIPIADHTHLTIQPEMATVVGSTLIWDQNKLSEFTRETSFGIETSDSIKWRRAELNLAASNFSRAYPWVVNFPCNKHGSHNTHRMVMTSTPPPDNSSDALRLLNSKSWVIEVDLRKEKGSTLSWNRKYQLVCNIAGPRDIDFSAQSLVTEEDIPCRVTREGSYE</sequence>
<accession>A0A370TCJ1</accession>
<evidence type="ECO:0008006" key="3">
    <source>
        <dbReference type="Google" id="ProtNLM"/>
    </source>
</evidence>
<dbReference type="GeneID" id="43602219"/>
<dbReference type="RefSeq" id="XP_031865900.1">
    <property type="nucleotide sequence ID" value="XM_032017993.1"/>
</dbReference>
<dbReference type="PANTHER" id="PTHR42749:SF1">
    <property type="entry name" value="CELL SHAPE-DETERMINING PROTEIN MREB"/>
    <property type="match status" value="1"/>
</dbReference>
<dbReference type="Gene3D" id="3.90.640.10">
    <property type="entry name" value="Actin, Chain A, domain 4"/>
    <property type="match status" value="1"/>
</dbReference>
<dbReference type="InterPro" id="IPR043129">
    <property type="entry name" value="ATPase_NBD"/>
</dbReference>
<organism evidence="1 2">
    <name type="scientific">Venustampulla echinocandica</name>
    <dbReference type="NCBI Taxonomy" id="2656787"/>
    <lineage>
        <taxon>Eukaryota</taxon>
        <taxon>Fungi</taxon>
        <taxon>Dikarya</taxon>
        <taxon>Ascomycota</taxon>
        <taxon>Pezizomycotina</taxon>
        <taxon>Leotiomycetes</taxon>
        <taxon>Helotiales</taxon>
        <taxon>Pleuroascaceae</taxon>
        <taxon>Venustampulla</taxon>
    </lineage>
</organism>
<dbReference type="EMBL" id="NPIC01000011">
    <property type="protein sequence ID" value="RDL31968.1"/>
    <property type="molecule type" value="Genomic_DNA"/>
</dbReference>
<proteinExistence type="predicted"/>
<protein>
    <recommendedName>
        <fullName evidence="3">Actin-like ATPase domain-containing protein</fullName>
    </recommendedName>
</protein>
<gene>
    <name evidence="1" type="ORF">BP5553_09370</name>
</gene>
<dbReference type="OrthoDB" id="2394218at2759"/>
<dbReference type="Proteomes" id="UP000254866">
    <property type="component" value="Unassembled WGS sequence"/>
</dbReference>
<evidence type="ECO:0000313" key="2">
    <source>
        <dbReference type="Proteomes" id="UP000254866"/>
    </source>
</evidence>
<dbReference type="Gene3D" id="3.30.420.40">
    <property type="match status" value="2"/>
</dbReference>
<evidence type="ECO:0000313" key="1">
    <source>
        <dbReference type="EMBL" id="RDL31968.1"/>
    </source>
</evidence>
<dbReference type="STRING" id="2656787.A0A370TCJ1"/>
<name>A0A370TCJ1_9HELO</name>
<dbReference type="SUPFAM" id="SSF53067">
    <property type="entry name" value="Actin-like ATPase domain"/>
    <property type="match status" value="1"/>
</dbReference>